<feature type="transmembrane region" description="Helical" evidence="6">
    <location>
        <begin position="58"/>
        <end position="76"/>
    </location>
</feature>
<proteinExistence type="inferred from homology"/>
<sequence>MATLPAAIRIAQTVGITASAFCSGSILSISFLSTPTWLIAPSPILVRQWQLSFDRGKIMNPAIALVSIISYGYLSYKLYGTLNHPKAEMYGLSALVTFGIWPYTIFGMMSTNRKLLKKHDEMRGSDIGEKATEVGLAKGDSTKELVDRWGMLNLGRGLFPLVGAVLGLWATLS</sequence>
<dbReference type="Pfam" id="PF08592">
    <property type="entry name" value="Anthrone_oxy"/>
    <property type="match status" value="1"/>
</dbReference>
<keyword evidence="3 6" id="KW-1133">Transmembrane helix</keyword>
<gene>
    <name evidence="7" type="ORF">ALECFALPRED_008878</name>
</gene>
<dbReference type="GO" id="GO:0016020">
    <property type="term" value="C:membrane"/>
    <property type="evidence" value="ECO:0007669"/>
    <property type="project" value="UniProtKB-SubCell"/>
</dbReference>
<dbReference type="AlphaFoldDB" id="A0A8H3J4Y8"/>
<feature type="transmembrane region" description="Helical" evidence="6">
    <location>
        <begin position="26"/>
        <end position="46"/>
    </location>
</feature>
<comment type="subcellular location">
    <subcellularLocation>
        <location evidence="1">Membrane</location>
        <topology evidence="1">Multi-pass membrane protein</topology>
    </subcellularLocation>
</comment>
<name>A0A8H3J4Y8_9LECA</name>
<keyword evidence="2 6" id="KW-0812">Transmembrane</keyword>
<evidence type="ECO:0008006" key="9">
    <source>
        <dbReference type="Google" id="ProtNLM"/>
    </source>
</evidence>
<evidence type="ECO:0000313" key="7">
    <source>
        <dbReference type="EMBL" id="CAF9940822.1"/>
    </source>
</evidence>
<keyword evidence="4 6" id="KW-0472">Membrane</keyword>
<dbReference type="EMBL" id="CAJPDR010000623">
    <property type="protein sequence ID" value="CAF9940822.1"/>
    <property type="molecule type" value="Genomic_DNA"/>
</dbReference>
<protein>
    <recommendedName>
        <fullName evidence="9">DUF1772-domain-containing protein</fullName>
    </recommendedName>
</protein>
<dbReference type="Proteomes" id="UP000664203">
    <property type="component" value="Unassembled WGS sequence"/>
</dbReference>
<comment type="caution">
    <text evidence="7">The sequence shown here is derived from an EMBL/GenBank/DDBJ whole genome shotgun (WGS) entry which is preliminary data.</text>
</comment>
<organism evidence="7 8">
    <name type="scientific">Alectoria fallacina</name>
    <dbReference type="NCBI Taxonomy" id="1903189"/>
    <lineage>
        <taxon>Eukaryota</taxon>
        <taxon>Fungi</taxon>
        <taxon>Dikarya</taxon>
        <taxon>Ascomycota</taxon>
        <taxon>Pezizomycotina</taxon>
        <taxon>Lecanoromycetes</taxon>
        <taxon>OSLEUM clade</taxon>
        <taxon>Lecanoromycetidae</taxon>
        <taxon>Lecanorales</taxon>
        <taxon>Lecanorineae</taxon>
        <taxon>Parmeliaceae</taxon>
        <taxon>Alectoria</taxon>
    </lineage>
</organism>
<dbReference type="InterPro" id="IPR013901">
    <property type="entry name" value="Anthrone_oxy"/>
</dbReference>
<keyword evidence="8" id="KW-1185">Reference proteome</keyword>
<dbReference type="OrthoDB" id="3750842at2759"/>
<comment type="similarity">
    <text evidence="5">Belongs to the anthrone oxygenase family.</text>
</comment>
<evidence type="ECO:0000313" key="8">
    <source>
        <dbReference type="Proteomes" id="UP000664203"/>
    </source>
</evidence>
<evidence type="ECO:0000256" key="3">
    <source>
        <dbReference type="ARBA" id="ARBA00022989"/>
    </source>
</evidence>
<evidence type="ECO:0000256" key="5">
    <source>
        <dbReference type="ARBA" id="ARBA00034313"/>
    </source>
</evidence>
<accession>A0A8H3J4Y8</accession>
<reference evidence="7" key="1">
    <citation type="submission" date="2021-03" db="EMBL/GenBank/DDBJ databases">
        <authorList>
            <person name="Tagirdzhanova G."/>
        </authorList>
    </citation>
    <scope>NUCLEOTIDE SEQUENCE</scope>
</reference>
<feature type="transmembrane region" description="Helical" evidence="6">
    <location>
        <begin position="88"/>
        <end position="109"/>
    </location>
</feature>
<evidence type="ECO:0000256" key="2">
    <source>
        <dbReference type="ARBA" id="ARBA00022692"/>
    </source>
</evidence>
<evidence type="ECO:0000256" key="1">
    <source>
        <dbReference type="ARBA" id="ARBA00004141"/>
    </source>
</evidence>
<dbReference type="PANTHER" id="PTHR35042:SF1">
    <property type="entry name" value="DUF1772-DOMAIN-CONTAINING PROTEIN"/>
    <property type="match status" value="1"/>
</dbReference>
<dbReference type="PANTHER" id="PTHR35042">
    <property type="entry name" value="ANTHRONE OXYGENASE ENCC"/>
    <property type="match status" value="1"/>
</dbReference>
<feature type="transmembrane region" description="Helical" evidence="6">
    <location>
        <begin position="153"/>
        <end position="172"/>
    </location>
</feature>
<evidence type="ECO:0000256" key="6">
    <source>
        <dbReference type="SAM" id="Phobius"/>
    </source>
</evidence>
<evidence type="ECO:0000256" key="4">
    <source>
        <dbReference type="ARBA" id="ARBA00023136"/>
    </source>
</evidence>